<comment type="similarity">
    <text evidence="9">Belongs to the PP2C family.</text>
</comment>
<dbReference type="EC" id="3.1.3.16" evidence="3"/>
<evidence type="ECO:0000256" key="4">
    <source>
        <dbReference type="ARBA" id="ARBA00022723"/>
    </source>
</evidence>
<proteinExistence type="inferred from homology"/>
<dbReference type="PROSITE" id="PS01032">
    <property type="entry name" value="PPM_1"/>
    <property type="match status" value="1"/>
</dbReference>
<feature type="region of interest" description="Disordered" evidence="10">
    <location>
        <begin position="338"/>
        <end position="388"/>
    </location>
</feature>
<dbReference type="GO" id="GO:0046872">
    <property type="term" value="F:metal ion binding"/>
    <property type="evidence" value="ECO:0007669"/>
    <property type="project" value="UniProtKB-KW"/>
</dbReference>
<evidence type="ECO:0000256" key="8">
    <source>
        <dbReference type="ARBA" id="ARBA00023211"/>
    </source>
</evidence>
<dbReference type="PROSITE" id="PS51746">
    <property type="entry name" value="PPM_2"/>
    <property type="match status" value="1"/>
</dbReference>
<keyword evidence="5 9" id="KW-0378">Hydrolase</keyword>
<comment type="cofactor">
    <cofactor evidence="1">
        <name>Mn(2+)</name>
        <dbReference type="ChEBI" id="CHEBI:29035"/>
    </cofactor>
</comment>
<feature type="domain" description="PPM-type phosphatase" evidence="11">
    <location>
        <begin position="115"/>
        <end position="508"/>
    </location>
</feature>
<dbReference type="Gene3D" id="3.60.40.10">
    <property type="entry name" value="PPM-type phosphatase domain"/>
    <property type="match status" value="1"/>
</dbReference>
<evidence type="ECO:0000256" key="7">
    <source>
        <dbReference type="ARBA" id="ARBA00022912"/>
    </source>
</evidence>
<keyword evidence="4" id="KW-0479">Metal-binding</keyword>
<dbReference type="InterPro" id="IPR001932">
    <property type="entry name" value="PPM-type_phosphatase-like_dom"/>
</dbReference>
<dbReference type="EMBL" id="BNCQ01000040">
    <property type="protein sequence ID" value="GIM11801.1"/>
    <property type="molecule type" value="Genomic_DNA"/>
</dbReference>
<evidence type="ECO:0000256" key="6">
    <source>
        <dbReference type="ARBA" id="ARBA00022842"/>
    </source>
</evidence>
<name>A0A8J4GNR1_9CHLO</name>
<evidence type="ECO:0000256" key="2">
    <source>
        <dbReference type="ARBA" id="ARBA00001946"/>
    </source>
</evidence>
<feature type="region of interest" description="Disordered" evidence="10">
    <location>
        <begin position="216"/>
        <end position="247"/>
    </location>
</feature>
<evidence type="ECO:0000313" key="12">
    <source>
        <dbReference type="EMBL" id="GIM11801.1"/>
    </source>
</evidence>
<evidence type="ECO:0000256" key="9">
    <source>
        <dbReference type="RuleBase" id="RU003465"/>
    </source>
</evidence>
<evidence type="ECO:0000259" key="11">
    <source>
        <dbReference type="PROSITE" id="PS51746"/>
    </source>
</evidence>
<evidence type="ECO:0000256" key="10">
    <source>
        <dbReference type="SAM" id="MobiDB-lite"/>
    </source>
</evidence>
<dbReference type="CDD" id="cd00143">
    <property type="entry name" value="PP2Cc"/>
    <property type="match status" value="1"/>
</dbReference>
<evidence type="ECO:0000256" key="1">
    <source>
        <dbReference type="ARBA" id="ARBA00001936"/>
    </source>
</evidence>
<dbReference type="InterPro" id="IPR036457">
    <property type="entry name" value="PPM-type-like_dom_sf"/>
</dbReference>
<keyword evidence="8" id="KW-0464">Manganese</keyword>
<dbReference type="InterPro" id="IPR015655">
    <property type="entry name" value="PP2C"/>
</dbReference>
<keyword evidence="7 9" id="KW-0904">Protein phosphatase</keyword>
<reference evidence="12" key="1">
    <citation type="journal article" date="2021" name="Proc. Natl. Acad. Sci. U.S.A.">
        <title>Three genomes in the algal genus Volvox reveal the fate of a haploid sex-determining region after a transition to homothallism.</title>
        <authorList>
            <person name="Yamamoto K."/>
            <person name="Hamaji T."/>
            <person name="Kawai-Toyooka H."/>
            <person name="Matsuzaki R."/>
            <person name="Takahashi F."/>
            <person name="Nishimura Y."/>
            <person name="Kawachi M."/>
            <person name="Noguchi H."/>
            <person name="Minakuchi Y."/>
            <person name="Umen J.G."/>
            <person name="Toyoda A."/>
            <person name="Nozaki H."/>
        </authorList>
    </citation>
    <scope>NUCLEOTIDE SEQUENCE</scope>
    <source>
        <strain evidence="12">NIES-3785</strain>
    </source>
</reference>
<dbReference type="Pfam" id="PF00481">
    <property type="entry name" value="PP2C"/>
    <property type="match status" value="2"/>
</dbReference>
<feature type="compositionally biased region" description="Gly residues" evidence="10">
    <location>
        <begin position="234"/>
        <end position="247"/>
    </location>
</feature>
<evidence type="ECO:0000313" key="13">
    <source>
        <dbReference type="Proteomes" id="UP000722791"/>
    </source>
</evidence>
<evidence type="ECO:0000256" key="3">
    <source>
        <dbReference type="ARBA" id="ARBA00013081"/>
    </source>
</evidence>
<protein>
    <recommendedName>
        <fullName evidence="3">protein-serine/threonine phosphatase</fullName>
        <ecNumber evidence="3">3.1.3.16</ecNumber>
    </recommendedName>
</protein>
<dbReference type="Proteomes" id="UP000722791">
    <property type="component" value="Unassembled WGS sequence"/>
</dbReference>
<accession>A0A8J4GNR1</accession>
<evidence type="ECO:0000256" key="5">
    <source>
        <dbReference type="ARBA" id="ARBA00022801"/>
    </source>
</evidence>
<dbReference type="SMART" id="SM00332">
    <property type="entry name" value="PP2Cc"/>
    <property type="match status" value="1"/>
</dbReference>
<comment type="cofactor">
    <cofactor evidence="2">
        <name>Mg(2+)</name>
        <dbReference type="ChEBI" id="CHEBI:18420"/>
    </cofactor>
</comment>
<sequence>MMETKAAFVSGANRHIPTSQISDGQLERIMRLTFDIQNDPGIVPTVVTRDSGVGAESLHVPQQAFLVAPMAMISRLSRGCTAAPPGAAVGDAGGERPYSNRAVLPPPIPTLDVAGISLPGYAPGYKDRNQDAALLLDTFLSNRQQLLAVFDGHGPEGHRVSAFVKRNLPYTLLTKLVEEDGARSGGAGVTSNLAQAGLRSNDRSIAKQTLSISAAPPSARAAFAPSPPGPCSDAGGGTGTDGCGGGPLPRALWRTVTSLDQQLEESGIDVINSGSTAALCHVHGRRLTAAWVGDSRMLLGLPAGARTLAAAGEVQHEPSGTSSSATVVRRDVTPIAATGVSDSAGGGLERHRKSTSNGDAWRVAWSSTDHKPESPGEARRIEAAGGRVARSVGRQGPVGPYRVWFQEQAYPGLAMSRALGDLPGRDIGITCTPSCASIRLPESGPAVLVLASDGVWELLSNEQVLELAVGAGSALEAANRVVQQSRRAWVKEYGGSYVDDITAVVMRFGMPPQQRST</sequence>
<dbReference type="InterPro" id="IPR000222">
    <property type="entry name" value="PP2C_BS"/>
</dbReference>
<dbReference type="GO" id="GO:0004722">
    <property type="term" value="F:protein serine/threonine phosphatase activity"/>
    <property type="evidence" value="ECO:0007669"/>
    <property type="project" value="UniProtKB-EC"/>
</dbReference>
<dbReference type="SUPFAM" id="SSF81606">
    <property type="entry name" value="PP2C-like"/>
    <property type="match status" value="1"/>
</dbReference>
<dbReference type="AlphaFoldDB" id="A0A8J4GNR1"/>
<feature type="compositionally biased region" description="Basic and acidic residues" evidence="10">
    <location>
        <begin position="368"/>
        <end position="382"/>
    </location>
</feature>
<organism evidence="12 13">
    <name type="scientific">Volvox reticuliferus</name>
    <dbReference type="NCBI Taxonomy" id="1737510"/>
    <lineage>
        <taxon>Eukaryota</taxon>
        <taxon>Viridiplantae</taxon>
        <taxon>Chlorophyta</taxon>
        <taxon>core chlorophytes</taxon>
        <taxon>Chlorophyceae</taxon>
        <taxon>CS clade</taxon>
        <taxon>Chlamydomonadales</taxon>
        <taxon>Volvocaceae</taxon>
        <taxon>Volvox</taxon>
    </lineage>
</organism>
<keyword evidence="6" id="KW-0460">Magnesium</keyword>
<dbReference type="PANTHER" id="PTHR47992">
    <property type="entry name" value="PROTEIN PHOSPHATASE"/>
    <property type="match status" value="1"/>
</dbReference>
<comment type="caution">
    <text evidence="12">The sequence shown here is derived from an EMBL/GenBank/DDBJ whole genome shotgun (WGS) entry which is preliminary data.</text>
</comment>
<gene>
    <name evidence="12" type="ORF">Vretimale_15262</name>
</gene>